<dbReference type="PANTHER" id="PTHR19139:SF199">
    <property type="entry name" value="MIP17260P"/>
    <property type="match status" value="1"/>
</dbReference>
<dbReference type="NCBIfam" id="TIGR00861">
    <property type="entry name" value="MIP"/>
    <property type="match status" value="1"/>
</dbReference>
<keyword evidence="4" id="KW-1003">Cell membrane</keyword>
<comment type="similarity">
    <text evidence="2 8">Belongs to the MIP/aquaporin (TC 1.A.8) family.</text>
</comment>
<evidence type="ECO:0000256" key="3">
    <source>
        <dbReference type="ARBA" id="ARBA00022448"/>
    </source>
</evidence>
<evidence type="ECO:0000256" key="5">
    <source>
        <dbReference type="ARBA" id="ARBA00022692"/>
    </source>
</evidence>
<feature type="transmembrane region" description="Helical" evidence="9">
    <location>
        <begin position="204"/>
        <end position="223"/>
    </location>
</feature>
<organism evidence="10 11">
    <name type="scientific">Cereibacter azotoformans</name>
    <dbReference type="NCBI Taxonomy" id="43057"/>
    <lineage>
        <taxon>Bacteria</taxon>
        <taxon>Pseudomonadati</taxon>
        <taxon>Pseudomonadota</taxon>
        <taxon>Alphaproteobacteria</taxon>
        <taxon>Rhodobacterales</taxon>
        <taxon>Paracoccaceae</taxon>
        <taxon>Cereibacter</taxon>
    </lineage>
</organism>
<sequence length="243" mass="23872">MTKKLLAEMLGTFILVFFGCGAAVLMGEQIGMLGISLAFGLSIVAAAYSLGAISGAHLNPAVSLGFLMAGRMPMAEFGGYVVAQVAGATLGALVVFLVASGKADYALATDGLGQNGYGTGYQGEYSLGAALIFELVATFIFVCVVLAATASHVSAASTALAGLAIGLTLAGIHLVGINVTGVSVNPARSIGPAVFVGGKALADLWVFIAAPLAGGAAAGLAHASGFFRPGGLQPAPATGAPVL</sequence>
<evidence type="ECO:0000256" key="1">
    <source>
        <dbReference type="ARBA" id="ARBA00004651"/>
    </source>
</evidence>
<dbReference type="EMBL" id="QAOT01000013">
    <property type="protein sequence ID" value="PTR15950.1"/>
    <property type="molecule type" value="Genomic_DNA"/>
</dbReference>
<dbReference type="InterPro" id="IPR000425">
    <property type="entry name" value="MIP"/>
</dbReference>
<dbReference type="Pfam" id="PF00230">
    <property type="entry name" value="MIP"/>
    <property type="match status" value="1"/>
</dbReference>
<evidence type="ECO:0000256" key="9">
    <source>
        <dbReference type="SAM" id="Phobius"/>
    </source>
</evidence>
<feature type="transmembrane region" description="Helical" evidence="9">
    <location>
        <begin position="37"/>
        <end position="56"/>
    </location>
</feature>
<accession>A0A2T5K0M3</accession>
<dbReference type="InterPro" id="IPR034294">
    <property type="entry name" value="Aquaporin_transptr"/>
</dbReference>
<feature type="transmembrane region" description="Helical" evidence="9">
    <location>
        <begin position="125"/>
        <end position="148"/>
    </location>
</feature>
<dbReference type="Gene3D" id="1.20.1080.10">
    <property type="entry name" value="Glycerol uptake facilitator protein"/>
    <property type="match status" value="1"/>
</dbReference>
<comment type="subcellular location">
    <subcellularLocation>
        <location evidence="1">Cell membrane</location>
        <topology evidence="1">Multi-pass membrane protein</topology>
    </subcellularLocation>
</comment>
<dbReference type="AlphaFoldDB" id="A0A2T5K0M3"/>
<evidence type="ECO:0000256" key="2">
    <source>
        <dbReference type="ARBA" id="ARBA00006175"/>
    </source>
</evidence>
<dbReference type="PRINTS" id="PR00783">
    <property type="entry name" value="MINTRINSICP"/>
</dbReference>
<dbReference type="PROSITE" id="PS00221">
    <property type="entry name" value="MIP"/>
    <property type="match status" value="1"/>
</dbReference>
<proteinExistence type="inferred from homology"/>
<dbReference type="GO" id="GO:0005886">
    <property type="term" value="C:plasma membrane"/>
    <property type="evidence" value="ECO:0007669"/>
    <property type="project" value="UniProtKB-SubCell"/>
</dbReference>
<evidence type="ECO:0000256" key="6">
    <source>
        <dbReference type="ARBA" id="ARBA00022989"/>
    </source>
</evidence>
<name>A0A2T5K0M3_9RHOB</name>
<protein>
    <submittedName>
        <fullName evidence="10">MIP family channel proteins</fullName>
    </submittedName>
</protein>
<dbReference type="PROSITE" id="PS51257">
    <property type="entry name" value="PROKAR_LIPOPROTEIN"/>
    <property type="match status" value="1"/>
</dbReference>
<keyword evidence="5 8" id="KW-0812">Transmembrane</keyword>
<dbReference type="InterPro" id="IPR023271">
    <property type="entry name" value="Aquaporin-like"/>
</dbReference>
<dbReference type="SUPFAM" id="SSF81338">
    <property type="entry name" value="Aquaporin-like"/>
    <property type="match status" value="1"/>
</dbReference>
<dbReference type="RefSeq" id="WP_101340607.1">
    <property type="nucleotide sequence ID" value="NZ_CP089965.1"/>
</dbReference>
<dbReference type="Proteomes" id="UP000244060">
    <property type="component" value="Unassembled WGS sequence"/>
</dbReference>
<evidence type="ECO:0000256" key="7">
    <source>
        <dbReference type="ARBA" id="ARBA00023136"/>
    </source>
</evidence>
<keyword evidence="11" id="KW-1185">Reference proteome</keyword>
<feature type="transmembrane region" description="Helical" evidence="9">
    <location>
        <begin position="77"/>
        <end position="99"/>
    </location>
</feature>
<keyword evidence="7 9" id="KW-0472">Membrane</keyword>
<evidence type="ECO:0000313" key="10">
    <source>
        <dbReference type="EMBL" id="PTR15950.1"/>
    </source>
</evidence>
<keyword evidence="3 8" id="KW-0813">Transport</keyword>
<dbReference type="OrthoDB" id="9807293at2"/>
<evidence type="ECO:0000256" key="8">
    <source>
        <dbReference type="RuleBase" id="RU000477"/>
    </source>
</evidence>
<evidence type="ECO:0000313" key="11">
    <source>
        <dbReference type="Proteomes" id="UP000244060"/>
    </source>
</evidence>
<evidence type="ECO:0000256" key="4">
    <source>
        <dbReference type="ARBA" id="ARBA00022475"/>
    </source>
</evidence>
<dbReference type="GO" id="GO:0015250">
    <property type="term" value="F:water channel activity"/>
    <property type="evidence" value="ECO:0007669"/>
    <property type="project" value="TreeGrafter"/>
</dbReference>
<reference evidence="10 11" key="1">
    <citation type="submission" date="2018-04" db="EMBL/GenBank/DDBJ databases">
        <title>Genomic Encyclopedia of Type Strains, Phase III (KMG-III): the genomes of soil and plant-associated and newly described type strains.</title>
        <authorList>
            <person name="Whitman W."/>
        </authorList>
    </citation>
    <scope>NUCLEOTIDE SEQUENCE [LARGE SCALE GENOMIC DNA]</scope>
    <source>
        <strain evidence="10 11">KA25</strain>
    </source>
</reference>
<dbReference type="PANTHER" id="PTHR19139">
    <property type="entry name" value="AQUAPORIN TRANSPORTER"/>
    <property type="match status" value="1"/>
</dbReference>
<gene>
    <name evidence="10" type="ORF">C8J28_11397</name>
</gene>
<feature type="transmembrane region" description="Helical" evidence="9">
    <location>
        <begin position="160"/>
        <end position="184"/>
    </location>
</feature>
<dbReference type="InterPro" id="IPR022357">
    <property type="entry name" value="MIP_CS"/>
</dbReference>
<keyword evidence="6 9" id="KW-1133">Transmembrane helix</keyword>
<comment type="caution">
    <text evidence="10">The sequence shown here is derived from an EMBL/GenBank/DDBJ whole genome shotgun (WGS) entry which is preliminary data.</text>
</comment>